<organism evidence="5 6">
    <name type="scientific">Modestobacter caceresii</name>
    <dbReference type="NCBI Taxonomy" id="1522368"/>
    <lineage>
        <taxon>Bacteria</taxon>
        <taxon>Bacillati</taxon>
        <taxon>Actinomycetota</taxon>
        <taxon>Actinomycetes</taxon>
        <taxon>Geodermatophilales</taxon>
        <taxon>Geodermatophilaceae</taxon>
        <taxon>Modestobacter</taxon>
    </lineage>
</organism>
<dbReference type="Proteomes" id="UP000029713">
    <property type="component" value="Unassembled WGS sequence"/>
</dbReference>
<dbReference type="SMART" id="SM00342">
    <property type="entry name" value="HTH_ARAC"/>
    <property type="match status" value="1"/>
</dbReference>
<dbReference type="Gene3D" id="1.10.10.60">
    <property type="entry name" value="Homeodomain-like"/>
    <property type="match status" value="1"/>
</dbReference>
<keyword evidence="6" id="KW-1185">Reference proteome</keyword>
<evidence type="ECO:0000256" key="2">
    <source>
        <dbReference type="ARBA" id="ARBA00023125"/>
    </source>
</evidence>
<evidence type="ECO:0000313" key="5">
    <source>
        <dbReference type="EMBL" id="KGH48428.1"/>
    </source>
</evidence>
<protein>
    <submittedName>
        <fullName evidence="5">AraC family transcriptional regulator</fullName>
    </submittedName>
</protein>
<dbReference type="AlphaFoldDB" id="A0A098YC70"/>
<dbReference type="PANTHER" id="PTHR46796:SF15">
    <property type="entry name" value="BLL1074 PROTEIN"/>
    <property type="match status" value="1"/>
</dbReference>
<dbReference type="RefSeq" id="WP_036333010.1">
    <property type="nucleotide sequence ID" value="NZ_JPMX01000006.1"/>
</dbReference>
<comment type="caution">
    <text evidence="5">The sequence shown here is derived from an EMBL/GenBank/DDBJ whole genome shotgun (WGS) entry which is preliminary data.</text>
</comment>
<evidence type="ECO:0000313" key="6">
    <source>
        <dbReference type="Proteomes" id="UP000029713"/>
    </source>
</evidence>
<evidence type="ECO:0000256" key="3">
    <source>
        <dbReference type="ARBA" id="ARBA00023163"/>
    </source>
</evidence>
<keyword evidence="1" id="KW-0805">Transcription regulation</keyword>
<dbReference type="InterPro" id="IPR050204">
    <property type="entry name" value="AraC_XylS_family_regulators"/>
</dbReference>
<dbReference type="InterPro" id="IPR018060">
    <property type="entry name" value="HTH_AraC"/>
</dbReference>
<evidence type="ECO:0000259" key="4">
    <source>
        <dbReference type="PROSITE" id="PS01124"/>
    </source>
</evidence>
<evidence type="ECO:0000256" key="1">
    <source>
        <dbReference type="ARBA" id="ARBA00023015"/>
    </source>
</evidence>
<feature type="domain" description="HTH araC/xylS-type" evidence="4">
    <location>
        <begin position="161"/>
        <end position="266"/>
    </location>
</feature>
<dbReference type="EMBL" id="JPMX01000006">
    <property type="protein sequence ID" value="KGH48428.1"/>
    <property type="molecule type" value="Genomic_DNA"/>
</dbReference>
<proteinExistence type="predicted"/>
<sequence>MSDEWVHVRPHPALRPFVPSAVGYRYGGSASGVHRGLPSPFLTFVVTVDEPLVLVAHPDPQQAPGRYDALLGGLHTRPALITQTGRQTGLQLALTPLGARALLGLPAGELASLDCPVADVLGADGAELTERVRSAPDWAGRFAAVEDVLLRRVRTGAGPAPEVTEAWRLTLASGGRLRVADVAGRVGWSERHLLARFRTETGLTPKEAARVVRFSRARSLLQARAVAGRPLDLAGLAAATGFADQAHLTREWRAFSGLPPTRWLAAELGFVQDGPTPVSTS</sequence>
<accession>A0A098YC70</accession>
<keyword evidence="3" id="KW-0804">Transcription</keyword>
<reference evidence="5 6" key="1">
    <citation type="submission" date="2014-07" db="EMBL/GenBank/DDBJ databases">
        <title>Biosystematic studies on Modestobacter strains isolated from extreme hyper-arid desert soil and from historic building.</title>
        <authorList>
            <person name="Bukarasam K."/>
            <person name="Bull A."/>
            <person name="Girard G."/>
            <person name="van Wezel G."/>
            <person name="Goodfellow M."/>
        </authorList>
    </citation>
    <scope>NUCLEOTIDE SEQUENCE [LARGE SCALE GENOMIC DNA]</scope>
    <source>
        <strain evidence="5 6">KNN45-2b</strain>
    </source>
</reference>
<dbReference type="STRING" id="1522368.IN07_01820"/>
<dbReference type="GO" id="GO:0003700">
    <property type="term" value="F:DNA-binding transcription factor activity"/>
    <property type="evidence" value="ECO:0007669"/>
    <property type="project" value="InterPro"/>
</dbReference>
<keyword evidence="2" id="KW-0238">DNA-binding</keyword>
<dbReference type="GO" id="GO:0043565">
    <property type="term" value="F:sequence-specific DNA binding"/>
    <property type="evidence" value="ECO:0007669"/>
    <property type="project" value="InterPro"/>
</dbReference>
<dbReference type="OrthoDB" id="2559672at2"/>
<name>A0A098YC70_9ACTN</name>
<dbReference type="Pfam" id="PF12833">
    <property type="entry name" value="HTH_18"/>
    <property type="match status" value="1"/>
</dbReference>
<dbReference type="PROSITE" id="PS01124">
    <property type="entry name" value="HTH_ARAC_FAMILY_2"/>
    <property type="match status" value="1"/>
</dbReference>
<dbReference type="PANTHER" id="PTHR46796">
    <property type="entry name" value="HTH-TYPE TRANSCRIPTIONAL ACTIVATOR RHAS-RELATED"/>
    <property type="match status" value="1"/>
</dbReference>
<gene>
    <name evidence="5" type="ORF">IN07_01820</name>
</gene>